<evidence type="ECO:0000313" key="6">
    <source>
        <dbReference type="EMBL" id="BAA79502.1"/>
    </source>
</evidence>
<dbReference type="GO" id="GO:0006355">
    <property type="term" value="P:regulation of DNA-templated transcription"/>
    <property type="evidence" value="ECO:0007669"/>
    <property type="project" value="InterPro"/>
</dbReference>
<dbReference type="Pfam" id="PF12651">
    <property type="entry name" value="RHH_3"/>
    <property type="match status" value="1"/>
</dbReference>
<keyword evidence="3" id="KW-0804">Transcription</keyword>
<accession>Q9YEP4</accession>
<dbReference type="InterPro" id="IPR050192">
    <property type="entry name" value="CopG/NikR_regulator"/>
</dbReference>
<dbReference type="Gene3D" id="3.30.70.1150">
    <property type="entry name" value="ACT-like. Chain A, domain 2"/>
    <property type="match status" value="1"/>
</dbReference>
<dbReference type="eggNOG" id="arCOG01008">
    <property type="taxonomic scope" value="Archaea"/>
</dbReference>
<evidence type="ECO:0000256" key="2">
    <source>
        <dbReference type="ARBA" id="ARBA00023125"/>
    </source>
</evidence>
<dbReference type="KEGG" id="ape:APE_0535"/>
<dbReference type="GeneID" id="1444706"/>
<evidence type="ECO:0000313" key="7">
    <source>
        <dbReference type="Proteomes" id="UP000002518"/>
    </source>
</evidence>
<dbReference type="PANTHER" id="PTHR34719:SF2">
    <property type="entry name" value="NICKEL-RESPONSIVE REGULATOR"/>
    <property type="match status" value="1"/>
</dbReference>
<dbReference type="EnsemblBacteria" id="BAA79502">
    <property type="protein sequence ID" value="BAA79502"/>
    <property type="gene ID" value="APE_0535"/>
</dbReference>
<dbReference type="InterPro" id="IPR038733">
    <property type="entry name" value="Predicted_DNA_bind_prot_RHH"/>
</dbReference>
<organism evidence="6 7">
    <name type="scientific">Aeropyrum pernix (strain ATCC 700893 / DSM 11879 / JCM 9820 / NBRC 100138 / K1)</name>
    <dbReference type="NCBI Taxonomy" id="272557"/>
    <lineage>
        <taxon>Archaea</taxon>
        <taxon>Thermoproteota</taxon>
        <taxon>Thermoprotei</taxon>
        <taxon>Desulfurococcales</taxon>
        <taxon>Desulfurococcaceae</taxon>
        <taxon>Aeropyrum</taxon>
    </lineage>
</organism>
<dbReference type="InterPro" id="IPR045865">
    <property type="entry name" value="ACT-like_dom_sf"/>
</dbReference>
<dbReference type="InterPro" id="IPR013321">
    <property type="entry name" value="Arc_rbn_hlx_hlx"/>
</dbReference>
<evidence type="ECO:0000256" key="3">
    <source>
        <dbReference type="ARBA" id="ARBA00023163"/>
    </source>
</evidence>
<evidence type="ECO:0000256" key="1">
    <source>
        <dbReference type="ARBA" id="ARBA00023015"/>
    </source>
</evidence>
<evidence type="ECO:0000259" key="4">
    <source>
        <dbReference type="Pfam" id="PF08753"/>
    </source>
</evidence>
<feature type="domain" description="Transcription factor NikR nickel binding C-terminal" evidence="4">
    <location>
        <begin position="68"/>
        <end position="114"/>
    </location>
</feature>
<dbReference type="RefSeq" id="WP_010865818.1">
    <property type="nucleotide sequence ID" value="NC_000854.2"/>
</dbReference>
<keyword evidence="1" id="KW-0805">Transcription regulation</keyword>
<dbReference type="CDD" id="cd22231">
    <property type="entry name" value="RHH_NikR_HicB-like"/>
    <property type="match status" value="1"/>
</dbReference>
<dbReference type="InterPro" id="IPR014864">
    <property type="entry name" value="TF_NikR_Ni-bd_C"/>
</dbReference>
<gene>
    <name evidence="6" type="ordered locus">APE_0535</name>
</gene>
<dbReference type="DNASU" id="1444706"/>
<dbReference type="InterPro" id="IPR010985">
    <property type="entry name" value="Ribbon_hlx_hlx"/>
</dbReference>
<dbReference type="Pfam" id="PF08753">
    <property type="entry name" value="NikR_C"/>
    <property type="match status" value="1"/>
</dbReference>
<sequence length="128" mass="14300">MAKRRFGVSIPEDLAQRLDEASRRLGVERSRLVEKAVEALLEDYRHLLTRHSCSGIIIVSCPPRGEAEIATAVEKFRDIVAARLHSHTTGRCIEAIIVEGDSMRIAMLHRQLESVGCGARYISMPLHP</sequence>
<dbReference type="Proteomes" id="UP000002518">
    <property type="component" value="Chromosome"/>
</dbReference>
<name>Q9YEP4_AERPE</name>
<dbReference type="GO" id="GO:0003677">
    <property type="term" value="F:DNA binding"/>
    <property type="evidence" value="ECO:0007669"/>
    <property type="project" value="TreeGrafter"/>
</dbReference>
<keyword evidence="7" id="KW-1185">Reference proteome</keyword>
<protein>
    <recommendedName>
        <fullName evidence="8">Ribbon-helix-helix protein CopG domain-containing protein</fullName>
    </recommendedName>
</protein>
<evidence type="ECO:0000259" key="5">
    <source>
        <dbReference type="Pfam" id="PF12651"/>
    </source>
</evidence>
<dbReference type="AlphaFoldDB" id="Q9YEP4"/>
<proteinExistence type="predicted"/>
<dbReference type="Gene3D" id="1.10.1220.10">
    <property type="entry name" value="Met repressor-like"/>
    <property type="match status" value="1"/>
</dbReference>
<dbReference type="SUPFAM" id="SSF55021">
    <property type="entry name" value="ACT-like"/>
    <property type="match status" value="1"/>
</dbReference>
<keyword evidence="2" id="KW-0238">DNA-binding</keyword>
<evidence type="ECO:0008006" key="8">
    <source>
        <dbReference type="Google" id="ProtNLM"/>
    </source>
</evidence>
<dbReference type="EMBL" id="BA000002">
    <property type="protein sequence ID" value="BAA79502.1"/>
    <property type="molecule type" value="Genomic_DNA"/>
</dbReference>
<dbReference type="PIR" id="B72751">
    <property type="entry name" value="B72751"/>
</dbReference>
<reference evidence="6 7" key="1">
    <citation type="journal article" date="1999" name="DNA Res.">
        <title>Complete genome sequence of an aerobic hyper-thermophilic crenarchaeon, Aeropyrum pernix K1.</title>
        <authorList>
            <person name="Kawarabayasi Y."/>
            <person name="Hino Y."/>
            <person name="Horikawa H."/>
            <person name="Yamazaki S."/>
            <person name="Haikawa Y."/>
            <person name="Jin-no K."/>
            <person name="Takahashi M."/>
            <person name="Sekine M."/>
            <person name="Baba S."/>
            <person name="Ankai A."/>
            <person name="Kosugi H."/>
            <person name="Hosoyama A."/>
            <person name="Fukui S."/>
            <person name="Nagai Y."/>
            <person name="Nishijima K."/>
            <person name="Nakazawa H."/>
            <person name="Takamiya M."/>
            <person name="Masuda S."/>
            <person name="Funahashi T."/>
            <person name="Tanaka T."/>
            <person name="Kudoh Y."/>
            <person name="Yamazaki J."/>
            <person name="Kushida N."/>
            <person name="Oguchi A."/>
            <person name="Aoki K."/>
            <person name="Kubota K."/>
            <person name="Nakamura Y."/>
            <person name="Nomura N."/>
            <person name="Sako Y."/>
            <person name="Kikuchi H."/>
        </authorList>
    </citation>
    <scope>NUCLEOTIDE SEQUENCE [LARGE SCALE GENOMIC DNA]</scope>
    <source>
        <strain evidence="7">ATCC 700893 / DSM 11879 / JCM 9820 / NBRC 100138 / K1</strain>
    </source>
</reference>
<dbReference type="InterPro" id="IPR027271">
    <property type="entry name" value="Acetolactate_synth/TF_NikR_C"/>
</dbReference>
<feature type="domain" description="Predicted DNA-binding protein ribbon-helix-helix" evidence="5">
    <location>
        <begin position="3"/>
        <end position="45"/>
    </location>
</feature>
<dbReference type="PANTHER" id="PTHR34719">
    <property type="entry name" value="NICKEL-RESPONSIVE REGULATOR"/>
    <property type="match status" value="1"/>
</dbReference>
<dbReference type="SUPFAM" id="SSF47598">
    <property type="entry name" value="Ribbon-helix-helix"/>
    <property type="match status" value="1"/>
</dbReference>
<dbReference type="STRING" id="272557.APE_0535"/>